<protein>
    <recommendedName>
        <fullName evidence="1">DUF4031 domain-containing protein</fullName>
    </recommendedName>
</protein>
<name>A0A839QYU3_9MICO</name>
<gene>
    <name evidence="2" type="ORF">FHX50_002266</name>
</gene>
<dbReference type="Pfam" id="PF13223">
    <property type="entry name" value="DUF4031"/>
    <property type="match status" value="1"/>
</dbReference>
<dbReference type="Proteomes" id="UP000568050">
    <property type="component" value="Unassembled WGS sequence"/>
</dbReference>
<evidence type="ECO:0000259" key="1">
    <source>
        <dbReference type="Pfam" id="PF13223"/>
    </source>
</evidence>
<feature type="domain" description="DUF4031" evidence="1">
    <location>
        <begin position="3"/>
        <end position="76"/>
    </location>
</feature>
<reference evidence="2 3" key="1">
    <citation type="submission" date="2020-08" db="EMBL/GenBank/DDBJ databases">
        <title>Sequencing the genomes of 1000 actinobacteria strains.</title>
        <authorList>
            <person name="Klenk H.-P."/>
        </authorList>
    </citation>
    <scope>NUCLEOTIDE SEQUENCE [LARGE SCALE GENOMIC DNA]</scope>
    <source>
        <strain evidence="2 3">DSM 23040</strain>
    </source>
</reference>
<sequence length="190" mass="21154">MAVFADTPRWPKHGTWWGHLVSDASLDELHDAAERAGLFPRSFDLDHYDWPVDARDRLEQTGVRFVDSRELTRRLIDSGLRVPAHARAGARRERTLADAAALGLDAGTGDRVPHDFIWGMRGHVDPMPALAGAFRLTRDEGSSALASPRIQAHDDAGRRAAHALLARLNELARTRGRDRFIGQAVDWPDQ</sequence>
<proteinExistence type="predicted"/>
<organism evidence="2 3">
    <name type="scientific">Helcobacillus massiliensis</name>
    <dbReference type="NCBI Taxonomy" id="521392"/>
    <lineage>
        <taxon>Bacteria</taxon>
        <taxon>Bacillati</taxon>
        <taxon>Actinomycetota</taxon>
        <taxon>Actinomycetes</taxon>
        <taxon>Micrococcales</taxon>
        <taxon>Dermabacteraceae</taxon>
        <taxon>Helcobacillus</taxon>
    </lineage>
</organism>
<accession>A0A839QYU3</accession>
<dbReference type="AlphaFoldDB" id="A0A839QYU3"/>
<evidence type="ECO:0000313" key="2">
    <source>
        <dbReference type="EMBL" id="MBB3023959.1"/>
    </source>
</evidence>
<evidence type="ECO:0000313" key="3">
    <source>
        <dbReference type="Proteomes" id="UP000568050"/>
    </source>
</evidence>
<dbReference type="EMBL" id="JACHWP010000019">
    <property type="protein sequence ID" value="MBB3023959.1"/>
    <property type="molecule type" value="Genomic_DNA"/>
</dbReference>
<dbReference type="InterPro" id="IPR025109">
    <property type="entry name" value="DUF4031"/>
</dbReference>
<keyword evidence="3" id="KW-1185">Reference proteome</keyword>
<dbReference type="RefSeq" id="WP_183377256.1">
    <property type="nucleotide sequence ID" value="NZ_CBCSFZ010000001.1"/>
</dbReference>
<comment type="caution">
    <text evidence="2">The sequence shown here is derived from an EMBL/GenBank/DDBJ whole genome shotgun (WGS) entry which is preliminary data.</text>
</comment>